<keyword evidence="11" id="KW-1185">Reference proteome</keyword>
<evidence type="ECO:0000256" key="5">
    <source>
        <dbReference type="ARBA" id="ARBA00023125"/>
    </source>
</evidence>
<dbReference type="PANTHER" id="PTHR47630:SF6">
    <property type="entry name" value="NUCLEAR HORMONE RECEPTOR FAMILY"/>
    <property type="match status" value="1"/>
</dbReference>
<sequence length="433" mass="48707">MSEDDIDEIVLPEIDGNTCVVCGKGGAIKCYGAKICGSCKAFFLRISTIKEAVPCCSDAGKCVTRDFVLRDNEKCRACRYKKCLEVGLNPAVTARRKGCTLREKRSNVGYDRRAKGKGLISICDSNQSLDEQSVHRIDTRETQMIALISPSHQILNSTQSSSSASIQMMVNLEKVFMNDDYSAPNRLNFVYDVSGSVTEMLRNPTGVCSRVPIDFGGAFPLNAGMDDLRRIPVRVLARLSVHMSDWLRNIPEFWELCENERVLLFCQRFLSYEYLLMYYYSYKKGFNGIFLPFGTSISSEDLTTYRTLSVGSKVMLKCGFNTIMPSMKRAKLGDEEYVLLKNISIFSSALGFSDAGADIIRKAYTKYSGLLFEHLEKTTSPKGEVIRRFTEIMAIPSYLQNEAYMMNPQFGGYILCDEGGMECTLAREIFNKF</sequence>
<evidence type="ECO:0000256" key="3">
    <source>
        <dbReference type="ARBA" id="ARBA00022833"/>
    </source>
</evidence>
<protein>
    <submittedName>
        <fullName evidence="12">Nuclear receptor domain-containing protein</fullName>
    </submittedName>
</protein>
<evidence type="ECO:0000256" key="1">
    <source>
        <dbReference type="ARBA" id="ARBA00022723"/>
    </source>
</evidence>
<dbReference type="SMART" id="SM00399">
    <property type="entry name" value="ZnF_C4"/>
    <property type="match status" value="1"/>
</dbReference>
<evidence type="ECO:0000256" key="8">
    <source>
        <dbReference type="ARBA" id="ARBA00023242"/>
    </source>
</evidence>
<dbReference type="GO" id="GO:0043565">
    <property type="term" value="F:sequence-specific DNA binding"/>
    <property type="evidence" value="ECO:0007669"/>
    <property type="project" value="InterPro"/>
</dbReference>
<feature type="domain" description="Nuclear receptor" evidence="9">
    <location>
        <begin position="16"/>
        <end position="95"/>
    </location>
</feature>
<organism evidence="11 12">
    <name type="scientific">Mesorhabditis belari</name>
    <dbReference type="NCBI Taxonomy" id="2138241"/>
    <lineage>
        <taxon>Eukaryota</taxon>
        <taxon>Metazoa</taxon>
        <taxon>Ecdysozoa</taxon>
        <taxon>Nematoda</taxon>
        <taxon>Chromadorea</taxon>
        <taxon>Rhabditida</taxon>
        <taxon>Rhabditina</taxon>
        <taxon>Rhabditomorpha</taxon>
        <taxon>Rhabditoidea</taxon>
        <taxon>Rhabditidae</taxon>
        <taxon>Mesorhabditinae</taxon>
        <taxon>Mesorhabditis</taxon>
    </lineage>
</organism>
<dbReference type="Gene3D" id="1.10.565.10">
    <property type="entry name" value="Retinoid X Receptor"/>
    <property type="match status" value="1"/>
</dbReference>
<dbReference type="InterPro" id="IPR013088">
    <property type="entry name" value="Znf_NHR/GATA"/>
</dbReference>
<dbReference type="InterPro" id="IPR001628">
    <property type="entry name" value="Znf_hrmn_rcpt"/>
</dbReference>
<keyword evidence="3" id="KW-0862">Zinc</keyword>
<evidence type="ECO:0000256" key="7">
    <source>
        <dbReference type="ARBA" id="ARBA00023170"/>
    </source>
</evidence>
<dbReference type="PRINTS" id="PR00047">
    <property type="entry name" value="STROIDFINGER"/>
</dbReference>
<keyword evidence="2" id="KW-0863">Zinc-finger</keyword>
<evidence type="ECO:0000313" key="12">
    <source>
        <dbReference type="WBParaSite" id="MBELARI_LOCUS16791"/>
    </source>
</evidence>
<keyword evidence="8" id="KW-0539">Nucleus</keyword>
<evidence type="ECO:0000256" key="2">
    <source>
        <dbReference type="ARBA" id="ARBA00022771"/>
    </source>
</evidence>
<dbReference type="Pfam" id="PF00104">
    <property type="entry name" value="Hormone_recep"/>
    <property type="match status" value="1"/>
</dbReference>
<dbReference type="InterPro" id="IPR035500">
    <property type="entry name" value="NHR-like_dom_sf"/>
</dbReference>
<dbReference type="SMART" id="SM00430">
    <property type="entry name" value="HOLI"/>
    <property type="match status" value="1"/>
</dbReference>
<evidence type="ECO:0000256" key="4">
    <source>
        <dbReference type="ARBA" id="ARBA00023015"/>
    </source>
</evidence>
<dbReference type="WBParaSite" id="MBELARI_LOCUS16791">
    <property type="protein sequence ID" value="MBELARI_LOCUS16791"/>
    <property type="gene ID" value="MBELARI_LOCUS16791"/>
</dbReference>
<dbReference type="InterPro" id="IPR052499">
    <property type="entry name" value="C.elegans_NHRs"/>
</dbReference>
<name>A0AAF3ERQ8_9BILA</name>
<evidence type="ECO:0000256" key="6">
    <source>
        <dbReference type="ARBA" id="ARBA00023163"/>
    </source>
</evidence>
<feature type="domain" description="NR LBD" evidence="10">
    <location>
        <begin position="192"/>
        <end position="432"/>
    </location>
</feature>
<dbReference type="AlphaFoldDB" id="A0AAF3ERQ8"/>
<keyword evidence="1" id="KW-0479">Metal-binding</keyword>
<evidence type="ECO:0000259" key="10">
    <source>
        <dbReference type="PROSITE" id="PS51843"/>
    </source>
</evidence>
<dbReference type="Proteomes" id="UP000887575">
    <property type="component" value="Unassembled WGS sequence"/>
</dbReference>
<dbReference type="PROSITE" id="PS51843">
    <property type="entry name" value="NR_LBD"/>
    <property type="match status" value="1"/>
</dbReference>
<evidence type="ECO:0000313" key="11">
    <source>
        <dbReference type="Proteomes" id="UP000887575"/>
    </source>
</evidence>
<dbReference type="PANTHER" id="PTHR47630">
    <property type="entry name" value="NUCLEAR HORMONE RECEPTOR FAMILY-RELATED-RELATED"/>
    <property type="match status" value="1"/>
</dbReference>
<dbReference type="Gene3D" id="3.30.50.10">
    <property type="entry name" value="Erythroid Transcription Factor GATA-1, subunit A"/>
    <property type="match status" value="1"/>
</dbReference>
<evidence type="ECO:0000259" key="9">
    <source>
        <dbReference type="PROSITE" id="PS51030"/>
    </source>
</evidence>
<dbReference type="InterPro" id="IPR000536">
    <property type="entry name" value="Nucl_hrmn_rcpt_lig-bd"/>
</dbReference>
<dbReference type="SUPFAM" id="SSF48508">
    <property type="entry name" value="Nuclear receptor ligand-binding domain"/>
    <property type="match status" value="1"/>
</dbReference>
<dbReference type="GO" id="GO:0008270">
    <property type="term" value="F:zinc ion binding"/>
    <property type="evidence" value="ECO:0007669"/>
    <property type="project" value="UniProtKB-KW"/>
</dbReference>
<keyword evidence="4" id="KW-0805">Transcription regulation</keyword>
<keyword evidence="5" id="KW-0238">DNA-binding</keyword>
<accession>A0AAF3ERQ8</accession>
<keyword evidence="7" id="KW-0675">Receptor</keyword>
<dbReference type="GO" id="GO:0003700">
    <property type="term" value="F:DNA-binding transcription factor activity"/>
    <property type="evidence" value="ECO:0007669"/>
    <property type="project" value="InterPro"/>
</dbReference>
<proteinExistence type="predicted"/>
<dbReference type="PROSITE" id="PS51030">
    <property type="entry name" value="NUCLEAR_REC_DBD_2"/>
    <property type="match status" value="1"/>
</dbReference>
<reference evidence="12" key="1">
    <citation type="submission" date="2024-02" db="UniProtKB">
        <authorList>
            <consortium name="WormBaseParasite"/>
        </authorList>
    </citation>
    <scope>IDENTIFICATION</scope>
</reference>
<dbReference type="SUPFAM" id="SSF57716">
    <property type="entry name" value="Glucocorticoid receptor-like (DNA-binding domain)"/>
    <property type="match status" value="1"/>
</dbReference>
<keyword evidence="6" id="KW-0804">Transcription</keyword>
<dbReference type="Pfam" id="PF00105">
    <property type="entry name" value="zf-C4"/>
    <property type="match status" value="1"/>
</dbReference>